<sequence>MRKAVVLVTAGGGPMVFRRVRRMFGSRGGAVRSRSCIGWGLRTVTVTAAVQSPAPLSSGLPIDLRRMNPYDKWYDTSTSTGISSSSSRSSSTRCQDCGNQAKKECVFVRCRSCCRNRGYQCPTHVRSTWVPVSQRPQSSRPQQQQQYLDPQEEQLQEPVPNPKRFREGPNPSSSSGQEMGNFPTELEMPAIFRCVRVSSHDDAVDQYAYQASVKIGGHIFKGILYDQGPEESSSQLPNLRSAISTTGLIPTLTEPSANEQWD</sequence>
<reference evidence="1" key="1">
    <citation type="submission" date="2022-02" db="EMBL/GenBank/DDBJ databases">
        <title>Plant Genome Project.</title>
        <authorList>
            <person name="Zhang R.-G."/>
        </authorList>
    </citation>
    <scope>NUCLEOTIDE SEQUENCE</scope>
    <source>
        <strain evidence="1">AT1</strain>
    </source>
</reference>
<organism evidence="1 2">
    <name type="scientific">Rhododendron molle</name>
    <name type="common">Chinese azalea</name>
    <name type="synonym">Azalea mollis</name>
    <dbReference type="NCBI Taxonomy" id="49168"/>
    <lineage>
        <taxon>Eukaryota</taxon>
        <taxon>Viridiplantae</taxon>
        <taxon>Streptophyta</taxon>
        <taxon>Embryophyta</taxon>
        <taxon>Tracheophyta</taxon>
        <taxon>Spermatophyta</taxon>
        <taxon>Magnoliopsida</taxon>
        <taxon>eudicotyledons</taxon>
        <taxon>Gunneridae</taxon>
        <taxon>Pentapetalae</taxon>
        <taxon>asterids</taxon>
        <taxon>Ericales</taxon>
        <taxon>Ericaceae</taxon>
        <taxon>Ericoideae</taxon>
        <taxon>Rhodoreae</taxon>
        <taxon>Rhododendron</taxon>
    </lineage>
</organism>
<accession>A0ACC0NMV1</accession>
<dbReference type="Proteomes" id="UP001062846">
    <property type="component" value="Chromosome 5"/>
</dbReference>
<gene>
    <name evidence="1" type="ORF">RHMOL_Rhmol05G0081100</name>
</gene>
<evidence type="ECO:0000313" key="2">
    <source>
        <dbReference type="Proteomes" id="UP001062846"/>
    </source>
</evidence>
<name>A0ACC0NMV1_RHOML</name>
<protein>
    <submittedName>
        <fullName evidence="1">Uncharacterized protein</fullName>
    </submittedName>
</protein>
<proteinExistence type="predicted"/>
<evidence type="ECO:0000313" key="1">
    <source>
        <dbReference type="EMBL" id="KAI8554211.1"/>
    </source>
</evidence>
<dbReference type="EMBL" id="CM046392">
    <property type="protein sequence ID" value="KAI8554211.1"/>
    <property type="molecule type" value="Genomic_DNA"/>
</dbReference>
<comment type="caution">
    <text evidence="1">The sequence shown here is derived from an EMBL/GenBank/DDBJ whole genome shotgun (WGS) entry which is preliminary data.</text>
</comment>
<keyword evidence="2" id="KW-1185">Reference proteome</keyword>